<evidence type="ECO:0000313" key="2">
    <source>
        <dbReference type="EMBL" id="KAL0908901.1"/>
    </source>
</evidence>
<organism evidence="2 3">
    <name type="scientific">Dendrobium thyrsiflorum</name>
    <name type="common">Pinecone-like raceme dendrobium</name>
    <name type="synonym">Orchid</name>
    <dbReference type="NCBI Taxonomy" id="117978"/>
    <lineage>
        <taxon>Eukaryota</taxon>
        <taxon>Viridiplantae</taxon>
        <taxon>Streptophyta</taxon>
        <taxon>Embryophyta</taxon>
        <taxon>Tracheophyta</taxon>
        <taxon>Spermatophyta</taxon>
        <taxon>Magnoliopsida</taxon>
        <taxon>Liliopsida</taxon>
        <taxon>Asparagales</taxon>
        <taxon>Orchidaceae</taxon>
        <taxon>Epidendroideae</taxon>
        <taxon>Malaxideae</taxon>
        <taxon>Dendrobiinae</taxon>
        <taxon>Dendrobium</taxon>
    </lineage>
</organism>
<gene>
    <name evidence="2" type="ORF">M5K25_023413</name>
</gene>
<keyword evidence="3" id="KW-1185">Reference proteome</keyword>
<evidence type="ECO:0008006" key="4">
    <source>
        <dbReference type="Google" id="ProtNLM"/>
    </source>
</evidence>
<protein>
    <recommendedName>
        <fullName evidence="4">Secreted protein</fullName>
    </recommendedName>
</protein>
<dbReference type="Proteomes" id="UP001552299">
    <property type="component" value="Unassembled WGS sequence"/>
</dbReference>
<dbReference type="AlphaFoldDB" id="A0ABD0UF33"/>
<evidence type="ECO:0000313" key="3">
    <source>
        <dbReference type="Proteomes" id="UP001552299"/>
    </source>
</evidence>
<accession>A0ABD0UF33</accession>
<keyword evidence="1" id="KW-0732">Signal</keyword>
<dbReference type="EMBL" id="JANQDX010000017">
    <property type="protein sequence ID" value="KAL0908901.1"/>
    <property type="molecule type" value="Genomic_DNA"/>
</dbReference>
<feature type="chain" id="PRO_5044764253" description="Secreted protein" evidence="1">
    <location>
        <begin position="19"/>
        <end position="78"/>
    </location>
</feature>
<reference evidence="2 3" key="1">
    <citation type="journal article" date="2024" name="Plant Biotechnol. J.">
        <title>Dendrobium thyrsiflorum genome and its molecular insights into genes involved in important horticultural traits.</title>
        <authorList>
            <person name="Chen B."/>
            <person name="Wang J.Y."/>
            <person name="Zheng P.J."/>
            <person name="Li K.L."/>
            <person name="Liang Y.M."/>
            <person name="Chen X.F."/>
            <person name="Zhang C."/>
            <person name="Zhao X."/>
            <person name="He X."/>
            <person name="Zhang G.Q."/>
            <person name="Liu Z.J."/>
            <person name="Xu Q."/>
        </authorList>
    </citation>
    <scope>NUCLEOTIDE SEQUENCE [LARGE SCALE GENOMIC DNA]</scope>
    <source>
        <strain evidence="2">GZMU011</strain>
    </source>
</reference>
<proteinExistence type="predicted"/>
<evidence type="ECO:0000256" key="1">
    <source>
        <dbReference type="SAM" id="SignalP"/>
    </source>
</evidence>
<comment type="caution">
    <text evidence="2">The sequence shown here is derived from an EMBL/GenBank/DDBJ whole genome shotgun (WGS) entry which is preliminary data.</text>
</comment>
<feature type="signal peptide" evidence="1">
    <location>
        <begin position="1"/>
        <end position="18"/>
    </location>
</feature>
<name>A0ABD0UF33_DENTH</name>
<sequence length="78" mass="8926">MRLSLIGRLVVFIPHAEGSQINCRYPRPEAIHHDRWNWDFDQQSFMESAGVPHLQPLTPQVAAAGSEDRQATIFSLHF</sequence>